<dbReference type="Proteomes" id="UP000216339">
    <property type="component" value="Unassembled WGS sequence"/>
</dbReference>
<keyword evidence="2" id="KW-1185">Reference proteome</keyword>
<reference evidence="1 2" key="1">
    <citation type="submission" date="2016-11" db="EMBL/GenBank/DDBJ databases">
        <title>Study of marine rhodopsin-containing bacteria.</title>
        <authorList>
            <person name="Yoshizawa S."/>
            <person name="Kumagai Y."/>
            <person name="Kogure K."/>
        </authorList>
    </citation>
    <scope>NUCLEOTIDE SEQUENCE [LARGE SCALE GENOMIC DNA]</scope>
    <source>
        <strain evidence="1 2">SAORIC-28</strain>
    </source>
</reference>
<accession>A0A271J347</accession>
<dbReference type="EMBL" id="MQWD01000001">
    <property type="protein sequence ID" value="PAP77951.1"/>
    <property type="molecule type" value="Genomic_DNA"/>
</dbReference>
<evidence type="ECO:0000313" key="1">
    <source>
        <dbReference type="EMBL" id="PAP77951.1"/>
    </source>
</evidence>
<gene>
    <name evidence="1" type="ORF">BSZ37_16645</name>
</gene>
<evidence type="ECO:0008006" key="3">
    <source>
        <dbReference type="Google" id="ProtNLM"/>
    </source>
</evidence>
<proteinExistence type="predicted"/>
<sequence length="160" mass="17827">MNEALIEVERTGTLLLLLPEAHLDWSPHPDLPTIRTLSWRLVRLVERIGWILELDKLALDLEPALDLEMSAEISEAYAANEESVRRALIGLGPDDMRAPWLLEREGDPVARLPRGDALRTFGLTPLVYYRGQLAELLLALGVGVPDPSPLWPFPGVPVPE</sequence>
<protein>
    <recommendedName>
        <fullName evidence="3">DinB-like domain-containing protein</fullName>
    </recommendedName>
</protein>
<name>A0A271J347_9BACT</name>
<dbReference type="Gene3D" id="1.20.120.450">
    <property type="entry name" value="dinb family like domain"/>
    <property type="match status" value="1"/>
</dbReference>
<evidence type="ECO:0000313" key="2">
    <source>
        <dbReference type="Proteomes" id="UP000216339"/>
    </source>
</evidence>
<dbReference type="SUPFAM" id="SSF109854">
    <property type="entry name" value="DinB/YfiT-like putative metalloenzymes"/>
    <property type="match status" value="1"/>
</dbReference>
<dbReference type="InterPro" id="IPR034660">
    <property type="entry name" value="DinB/YfiT-like"/>
</dbReference>
<organism evidence="1 2">
    <name type="scientific">Rubrivirga marina</name>
    <dbReference type="NCBI Taxonomy" id="1196024"/>
    <lineage>
        <taxon>Bacteria</taxon>
        <taxon>Pseudomonadati</taxon>
        <taxon>Rhodothermota</taxon>
        <taxon>Rhodothermia</taxon>
        <taxon>Rhodothermales</taxon>
        <taxon>Rubricoccaceae</taxon>
        <taxon>Rubrivirga</taxon>
    </lineage>
</organism>
<comment type="caution">
    <text evidence="1">The sequence shown here is derived from an EMBL/GenBank/DDBJ whole genome shotgun (WGS) entry which is preliminary data.</text>
</comment>
<dbReference type="AlphaFoldDB" id="A0A271J347"/>